<sequence>MKSRNAYADVGVFSLRTIKSKSLMIIMSLLSEKQTLFYSSRPYGKYSSPLKQELAIAADPYRIPKSHPNWAGDSLGRVAVVIQHARDTPPMIPISAGEGFTLVEWGPIDVAGCYFPPRLDRREYEDALESLGEHIRRRSPWPILVGGDFNAHALEWGSPSTDPRGDSTLLWAARYGLVLLNRGRASTFVGARGESIVDLTWATPAAAIKIRGWHVDADSLGEMTDHRLIRMELVSTPRGGVTKTPPSSDKLAADGGALTQRWKWPLGRSVNALRAAIRRAKADAWRKLVSSLDKDSWGRPYKIVTKQFRPWAPPITETLGAQFLEDVVAALFPTREREGIFPRSWNMTRLVLLRKEGKPAKSPSAYRPICLLDNAGKLLERVIAARIVRHLPRDGPDLSGWGFVEHFDELAPRLGRRADALAFSSFCERVMSHKEEVERRRERAPGGRGLPLQPPGGGGDEGGGVARGVGGQRGRRLQPDRSRPGSQLAHARRRDRPTGRKRRRPPLPILEET</sequence>
<reference evidence="3" key="1">
    <citation type="submission" date="2020-02" db="EMBL/GenBank/DDBJ databases">
        <title>Relaxed selection underlies rapid genomic changes in the transitions from sociality to social parasitism in ants.</title>
        <authorList>
            <person name="Bi X."/>
        </authorList>
    </citation>
    <scope>NUCLEOTIDE SEQUENCE</scope>
    <source>
        <strain evidence="3">BGI-DK2014c</strain>
        <tissue evidence="3">Whole body</tissue>
    </source>
</reference>
<feature type="non-terminal residue" evidence="3">
    <location>
        <position position="1"/>
    </location>
</feature>
<dbReference type="Proteomes" id="UP000668214">
    <property type="component" value="Unassembled WGS sequence"/>
</dbReference>
<dbReference type="AlphaFoldDB" id="A0A836FTV7"/>
<dbReference type="InterPro" id="IPR005135">
    <property type="entry name" value="Endo/exonuclease/phosphatase"/>
</dbReference>
<keyword evidence="4" id="KW-1185">Reference proteome</keyword>
<dbReference type="GO" id="GO:0003824">
    <property type="term" value="F:catalytic activity"/>
    <property type="evidence" value="ECO:0007669"/>
    <property type="project" value="InterPro"/>
</dbReference>
<comment type="caution">
    <text evidence="3">The sequence shown here is derived from an EMBL/GenBank/DDBJ whole genome shotgun (WGS) entry which is preliminary data.</text>
</comment>
<feature type="non-terminal residue" evidence="3">
    <location>
        <position position="513"/>
    </location>
</feature>
<feature type="region of interest" description="Disordered" evidence="1">
    <location>
        <begin position="436"/>
        <end position="513"/>
    </location>
</feature>
<dbReference type="PANTHER" id="PTHR19446">
    <property type="entry name" value="REVERSE TRANSCRIPTASES"/>
    <property type="match status" value="1"/>
</dbReference>
<feature type="compositionally biased region" description="Basic and acidic residues" evidence="1">
    <location>
        <begin position="436"/>
        <end position="445"/>
    </location>
</feature>
<dbReference type="Gene3D" id="3.60.10.10">
    <property type="entry name" value="Endonuclease/exonuclease/phosphatase"/>
    <property type="match status" value="1"/>
</dbReference>
<protein>
    <submittedName>
        <fullName evidence="3">RTXE polymerase</fullName>
    </submittedName>
</protein>
<feature type="compositionally biased region" description="Basic residues" evidence="1">
    <location>
        <begin position="490"/>
        <end position="505"/>
    </location>
</feature>
<name>A0A836FTV7_9HYME</name>
<gene>
    <name evidence="3" type="ORF">G6Z78_0013119</name>
</gene>
<evidence type="ECO:0000313" key="4">
    <source>
        <dbReference type="Proteomes" id="UP000668214"/>
    </source>
</evidence>
<evidence type="ECO:0000256" key="1">
    <source>
        <dbReference type="SAM" id="MobiDB-lite"/>
    </source>
</evidence>
<evidence type="ECO:0000259" key="2">
    <source>
        <dbReference type="Pfam" id="PF14529"/>
    </source>
</evidence>
<feature type="compositionally biased region" description="Gly residues" evidence="1">
    <location>
        <begin position="455"/>
        <end position="472"/>
    </location>
</feature>
<feature type="domain" description="Endonuclease/exonuclease/phosphatase" evidence="2">
    <location>
        <begin position="109"/>
        <end position="229"/>
    </location>
</feature>
<dbReference type="Pfam" id="PF14529">
    <property type="entry name" value="Exo_endo_phos_2"/>
    <property type="match status" value="1"/>
</dbReference>
<organism evidence="3 4">
    <name type="scientific">Pseudoatta argentina</name>
    <dbReference type="NCBI Taxonomy" id="621737"/>
    <lineage>
        <taxon>Eukaryota</taxon>
        <taxon>Metazoa</taxon>
        <taxon>Ecdysozoa</taxon>
        <taxon>Arthropoda</taxon>
        <taxon>Hexapoda</taxon>
        <taxon>Insecta</taxon>
        <taxon>Pterygota</taxon>
        <taxon>Neoptera</taxon>
        <taxon>Endopterygota</taxon>
        <taxon>Hymenoptera</taxon>
        <taxon>Apocrita</taxon>
        <taxon>Aculeata</taxon>
        <taxon>Formicoidea</taxon>
        <taxon>Formicidae</taxon>
        <taxon>Myrmicinae</taxon>
        <taxon>Pseudoatta</taxon>
    </lineage>
</organism>
<dbReference type="InterPro" id="IPR036691">
    <property type="entry name" value="Endo/exonu/phosph_ase_sf"/>
</dbReference>
<dbReference type="SUPFAM" id="SSF56219">
    <property type="entry name" value="DNase I-like"/>
    <property type="match status" value="1"/>
</dbReference>
<evidence type="ECO:0000313" key="3">
    <source>
        <dbReference type="EMBL" id="KAG5324771.1"/>
    </source>
</evidence>
<proteinExistence type="predicted"/>
<dbReference type="EMBL" id="JAANIA010000361">
    <property type="protein sequence ID" value="KAG5324771.1"/>
    <property type="molecule type" value="Genomic_DNA"/>
</dbReference>
<accession>A0A836FTV7</accession>
<dbReference type="CDD" id="cd09077">
    <property type="entry name" value="R1-I-EN"/>
    <property type="match status" value="1"/>
</dbReference>